<proteinExistence type="predicted"/>
<dbReference type="Proteomes" id="UP000037239">
    <property type="component" value="Unassembled WGS sequence"/>
</dbReference>
<evidence type="ECO:0000313" key="2">
    <source>
        <dbReference type="Proteomes" id="UP000037239"/>
    </source>
</evidence>
<organism evidence="1 2">
    <name type="scientific">Bifidobacterium animalis subsp. animalis MCC 0483</name>
    <dbReference type="NCBI Taxonomy" id="1365955"/>
    <lineage>
        <taxon>Bacteria</taxon>
        <taxon>Bacillati</taxon>
        <taxon>Actinomycetota</taxon>
        <taxon>Actinomycetes</taxon>
        <taxon>Bifidobacteriales</taxon>
        <taxon>Bifidobacteriaceae</taxon>
        <taxon>Bifidobacterium</taxon>
    </lineage>
</organism>
<comment type="caution">
    <text evidence="1">The sequence shown here is derived from an EMBL/GenBank/DDBJ whole genome shotgun (WGS) entry which is preliminary data.</text>
</comment>
<protein>
    <recommendedName>
        <fullName evidence="3">RING-type domain-containing protein</fullName>
    </recommendedName>
</protein>
<evidence type="ECO:0008006" key="3">
    <source>
        <dbReference type="Google" id="ProtNLM"/>
    </source>
</evidence>
<dbReference type="EMBL" id="AWFK01000008">
    <property type="protein sequence ID" value="KOA49547.1"/>
    <property type="molecule type" value="Genomic_DNA"/>
</dbReference>
<gene>
    <name evidence="1" type="ORF">BAAM0483_05225</name>
</gene>
<dbReference type="AlphaFoldDB" id="A0AB34T9G3"/>
<dbReference type="RefSeq" id="WP_154701344.1">
    <property type="nucleotide sequence ID" value="NZ_AWFK01000008.1"/>
</dbReference>
<name>A0AB34T9G3_9BIFI</name>
<reference evidence="1 2" key="1">
    <citation type="journal article" date="2015" name="Int J Genomics">
        <title>Comparative Genomics Revealed Genetic Diversity and Species/Strain-Level Differences in Carbohydrate Metabolism of Three Probiotic Bifidobacterial Species.</title>
        <authorList>
            <person name="Odamaki T."/>
            <person name="Horigome A."/>
            <person name="Sugahara H."/>
            <person name="Hashikura N."/>
            <person name="Minami J."/>
            <person name="Xiao J.Z."/>
            <person name="Abe F."/>
        </authorList>
    </citation>
    <scope>NUCLEOTIDE SEQUENCE [LARGE SCALE GENOMIC DNA]</scope>
    <source>
        <strain evidence="1 2">MCC 0483</strain>
    </source>
</reference>
<accession>A0AB34T9G3</accession>
<sequence length="91" mass="9978">MDVFDDWGGRDEYVERTAEATCCALCDDRIMWVDDVSYCGECGALICDRCLPSNRCADCGMACCRAHLADMERVGGPACPTCVTEHEPVFA</sequence>
<evidence type="ECO:0000313" key="1">
    <source>
        <dbReference type="EMBL" id="KOA49547.1"/>
    </source>
</evidence>